<name>A0A6S7IL27_PARCT</name>
<protein>
    <recommendedName>
        <fullName evidence="1">Reverse transcriptase domain-containing protein</fullName>
    </recommendedName>
</protein>
<accession>A0A6S7IL27</accession>
<dbReference type="PANTHER" id="PTHR19446">
    <property type="entry name" value="REVERSE TRANSCRIPTASES"/>
    <property type="match status" value="1"/>
</dbReference>
<feature type="domain" description="Reverse transcriptase" evidence="1">
    <location>
        <begin position="154"/>
        <end position="248"/>
    </location>
</feature>
<evidence type="ECO:0000313" key="2">
    <source>
        <dbReference type="EMBL" id="CAB4006631.1"/>
    </source>
</evidence>
<evidence type="ECO:0000313" key="3">
    <source>
        <dbReference type="Proteomes" id="UP001152795"/>
    </source>
</evidence>
<reference evidence="2" key="1">
    <citation type="submission" date="2020-04" db="EMBL/GenBank/DDBJ databases">
        <authorList>
            <person name="Alioto T."/>
            <person name="Alioto T."/>
            <person name="Gomez Garrido J."/>
        </authorList>
    </citation>
    <scope>NUCLEOTIDE SEQUENCE</scope>
    <source>
        <strain evidence="2">A484AB</strain>
    </source>
</reference>
<dbReference type="InterPro" id="IPR000477">
    <property type="entry name" value="RT_dom"/>
</dbReference>
<gene>
    <name evidence="2" type="ORF">PACLA_8A045775</name>
</gene>
<comment type="caution">
    <text evidence="2">The sequence shown here is derived from an EMBL/GenBank/DDBJ whole genome shotgun (WGS) entry which is preliminary data.</text>
</comment>
<dbReference type="Proteomes" id="UP001152795">
    <property type="component" value="Unassembled WGS sequence"/>
</dbReference>
<dbReference type="Pfam" id="PF00078">
    <property type="entry name" value="RVT_1"/>
    <property type="match status" value="1"/>
</dbReference>
<organism evidence="2 3">
    <name type="scientific">Paramuricea clavata</name>
    <name type="common">Red gorgonian</name>
    <name type="synonym">Violescent sea-whip</name>
    <dbReference type="NCBI Taxonomy" id="317549"/>
    <lineage>
        <taxon>Eukaryota</taxon>
        <taxon>Metazoa</taxon>
        <taxon>Cnidaria</taxon>
        <taxon>Anthozoa</taxon>
        <taxon>Octocorallia</taxon>
        <taxon>Malacalcyonacea</taxon>
        <taxon>Plexauridae</taxon>
        <taxon>Paramuricea</taxon>
    </lineage>
</organism>
<dbReference type="AlphaFoldDB" id="A0A6S7IL27"/>
<evidence type="ECO:0000259" key="1">
    <source>
        <dbReference type="Pfam" id="PF00078"/>
    </source>
</evidence>
<dbReference type="EMBL" id="CACRXK020005559">
    <property type="protein sequence ID" value="CAB4006631.1"/>
    <property type="molecule type" value="Genomic_DNA"/>
</dbReference>
<sequence length="250" mass="28383">MSKKRKSRGIQSSALKIDGKFVSDPDELREIWKEHCSQLYTPVTNSNFDEIFTAHVESSIPKYERESKNASYDALDNPFAIEEVSAVCVQLPNGKSPGPDGLTYEHIKYGGHAIMSSLTAILNDVRNIEIMPSSLPLGDIISLFKTNKKIRHDKDNYRGITLLNVIGKIFERFILDRWMPFLAEKGFPNSLQCAYQREKSCLDASMSLQEAVLHNIENGSKVYRCFLDSKKAFDTVWISGLFYKLYNLGI</sequence>
<proteinExistence type="predicted"/>
<dbReference type="OrthoDB" id="5987630at2759"/>
<keyword evidence="3" id="KW-1185">Reference proteome</keyword>